<dbReference type="EMBL" id="BGPR01221653">
    <property type="protein sequence ID" value="GBN63790.1"/>
    <property type="molecule type" value="Genomic_DNA"/>
</dbReference>
<dbReference type="AlphaFoldDB" id="A0A4Y2QKH0"/>
<dbReference type="Proteomes" id="UP000499080">
    <property type="component" value="Unassembled WGS sequence"/>
</dbReference>
<accession>A0A4Y2QKH0</accession>
<proteinExistence type="predicted"/>
<evidence type="ECO:0000313" key="1">
    <source>
        <dbReference type="EMBL" id="GBN63790.1"/>
    </source>
</evidence>
<feature type="non-terminal residue" evidence="1">
    <location>
        <position position="43"/>
    </location>
</feature>
<evidence type="ECO:0000313" key="2">
    <source>
        <dbReference type="Proteomes" id="UP000499080"/>
    </source>
</evidence>
<organism evidence="1 2">
    <name type="scientific">Araneus ventricosus</name>
    <name type="common">Orbweaver spider</name>
    <name type="synonym">Epeira ventricosa</name>
    <dbReference type="NCBI Taxonomy" id="182803"/>
    <lineage>
        <taxon>Eukaryota</taxon>
        <taxon>Metazoa</taxon>
        <taxon>Ecdysozoa</taxon>
        <taxon>Arthropoda</taxon>
        <taxon>Chelicerata</taxon>
        <taxon>Arachnida</taxon>
        <taxon>Araneae</taxon>
        <taxon>Araneomorphae</taxon>
        <taxon>Entelegynae</taxon>
        <taxon>Araneoidea</taxon>
        <taxon>Araneidae</taxon>
        <taxon>Araneus</taxon>
    </lineage>
</organism>
<keyword evidence="2" id="KW-1185">Reference proteome</keyword>
<protein>
    <submittedName>
        <fullName evidence="1">Uncharacterized protein</fullName>
    </submittedName>
</protein>
<comment type="caution">
    <text evidence="1">The sequence shown here is derived from an EMBL/GenBank/DDBJ whole genome shotgun (WGS) entry which is preliminary data.</text>
</comment>
<sequence length="43" mass="5287">MYNHEMEEVVQPDQYEHDQIDDVEQNTFQEDLPYGFEFYLATK</sequence>
<reference evidence="1 2" key="1">
    <citation type="journal article" date="2019" name="Sci. Rep.">
        <title>Orb-weaving spider Araneus ventricosus genome elucidates the spidroin gene catalogue.</title>
        <authorList>
            <person name="Kono N."/>
            <person name="Nakamura H."/>
            <person name="Ohtoshi R."/>
            <person name="Moran D.A.P."/>
            <person name="Shinohara A."/>
            <person name="Yoshida Y."/>
            <person name="Fujiwara M."/>
            <person name="Mori M."/>
            <person name="Tomita M."/>
            <person name="Arakawa K."/>
        </authorList>
    </citation>
    <scope>NUCLEOTIDE SEQUENCE [LARGE SCALE GENOMIC DNA]</scope>
</reference>
<name>A0A4Y2QKH0_ARAVE</name>
<gene>
    <name evidence="1" type="ORF">AVEN_129165_1</name>
</gene>